<dbReference type="EMBL" id="ASGP02000005">
    <property type="protein sequence ID" value="KAH9506851.1"/>
    <property type="molecule type" value="Genomic_DNA"/>
</dbReference>
<proteinExistence type="predicted"/>
<comment type="caution">
    <text evidence="1">The sequence shown here is derived from an EMBL/GenBank/DDBJ whole genome shotgun (WGS) entry which is preliminary data.</text>
</comment>
<dbReference type="AlphaFoldDB" id="A0A922HTB4"/>
<dbReference type="Proteomes" id="UP000790347">
    <property type="component" value="Unassembled WGS sequence"/>
</dbReference>
<keyword evidence="2" id="KW-1185">Reference proteome</keyword>
<sequence>MDGNTLTGFKQNNLIILRKFHKTGKKSLTRFLNSKTRLRSIGLRLQSMICSVVNRQVLECASATVFVNNSIGQTNGKFQGKMKIGFLLYRRN</sequence>
<protein>
    <submittedName>
        <fullName evidence="1">Uncharacterized protein</fullName>
    </submittedName>
</protein>
<gene>
    <name evidence="1" type="ORF">DERF_011563</name>
</gene>
<evidence type="ECO:0000313" key="2">
    <source>
        <dbReference type="Proteomes" id="UP000790347"/>
    </source>
</evidence>
<accession>A0A922HTB4</accession>
<evidence type="ECO:0000313" key="1">
    <source>
        <dbReference type="EMBL" id="KAH9506851.1"/>
    </source>
</evidence>
<name>A0A922HTB4_DERFA</name>
<reference evidence="1" key="2">
    <citation type="journal article" date="2022" name="Res Sq">
        <title>Comparative Genomics Reveals Insights into the Divergent Evolution of Astigmatic Mites and Household Pest Adaptations.</title>
        <authorList>
            <person name="Xiong Q."/>
            <person name="Wan A.T.-Y."/>
            <person name="Liu X.-Y."/>
            <person name="Fung C.S.-H."/>
            <person name="Xiao X."/>
            <person name="Malainual N."/>
            <person name="Hou J."/>
            <person name="Wang L."/>
            <person name="Wang M."/>
            <person name="Yang K."/>
            <person name="Cui Y."/>
            <person name="Leung E."/>
            <person name="Nong W."/>
            <person name="Shin S.-K."/>
            <person name="Au S."/>
            <person name="Jeong K.Y."/>
            <person name="Chew F.T."/>
            <person name="Hui J."/>
            <person name="Leung T.F."/>
            <person name="Tungtrongchitr A."/>
            <person name="Zhong N."/>
            <person name="Liu Z."/>
            <person name="Tsui S."/>
        </authorList>
    </citation>
    <scope>NUCLEOTIDE SEQUENCE</scope>
    <source>
        <strain evidence="1">Derf</strain>
        <tissue evidence="1">Whole organism</tissue>
    </source>
</reference>
<reference evidence="1" key="1">
    <citation type="submission" date="2013-05" db="EMBL/GenBank/DDBJ databases">
        <authorList>
            <person name="Yim A.K.Y."/>
            <person name="Chan T.F."/>
            <person name="Ji K.M."/>
            <person name="Liu X.Y."/>
            <person name="Zhou J.W."/>
            <person name="Li R.Q."/>
            <person name="Yang K.Y."/>
            <person name="Li J."/>
            <person name="Li M."/>
            <person name="Law P.T.W."/>
            <person name="Wu Y.L."/>
            <person name="Cai Z.L."/>
            <person name="Qin H."/>
            <person name="Bao Y."/>
            <person name="Leung R.K.K."/>
            <person name="Ng P.K.S."/>
            <person name="Zou J."/>
            <person name="Zhong X.J."/>
            <person name="Ran P.X."/>
            <person name="Zhong N.S."/>
            <person name="Liu Z.G."/>
            <person name="Tsui S.K.W."/>
        </authorList>
    </citation>
    <scope>NUCLEOTIDE SEQUENCE</scope>
    <source>
        <strain evidence="1">Derf</strain>
        <tissue evidence="1">Whole organism</tissue>
    </source>
</reference>
<organism evidence="1 2">
    <name type="scientific">Dermatophagoides farinae</name>
    <name type="common">American house dust mite</name>
    <dbReference type="NCBI Taxonomy" id="6954"/>
    <lineage>
        <taxon>Eukaryota</taxon>
        <taxon>Metazoa</taxon>
        <taxon>Ecdysozoa</taxon>
        <taxon>Arthropoda</taxon>
        <taxon>Chelicerata</taxon>
        <taxon>Arachnida</taxon>
        <taxon>Acari</taxon>
        <taxon>Acariformes</taxon>
        <taxon>Sarcoptiformes</taxon>
        <taxon>Astigmata</taxon>
        <taxon>Psoroptidia</taxon>
        <taxon>Analgoidea</taxon>
        <taxon>Pyroglyphidae</taxon>
        <taxon>Dermatophagoidinae</taxon>
        <taxon>Dermatophagoides</taxon>
    </lineage>
</organism>